<gene>
    <name evidence="1" type="ORF">QG37_01392</name>
</gene>
<comment type="caution">
    <text evidence="1">The sequence shown here is derived from an EMBL/GenBank/DDBJ whole genome shotgun (WGS) entry which is preliminary data.</text>
</comment>
<evidence type="ECO:0000313" key="1">
    <source>
        <dbReference type="EMBL" id="KNE01561.1"/>
    </source>
</evidence>
<dbReference type="AlphaFoldDB" id="A0A0L0P6C1"/>
<evidence type="ECO:0000313" key="2">
    <source>
        <dbReference type="Proteomes" id="UP000037122"/>
    </source>
</evidence>
<proteinExistence type="predicted"/>
<sequence>MVLVDGMLDLRLERRIYKSAMQHIDSFMNSDCQRLVFISTSDEEEKARKSEC</sequence>
<protein>
    <submittedName>
        <fullName evidence="1">Uncharacterized protein</fullName>
    </submittedName>
</protein>
<accession>A0A0L0P6C1</accession>
<name>A0A0L0P6C1_CANAR</name>
<organism evidence="1 2">
    <name type="scientific">Candidozyma auris</name>
    <name type="common">Yeast</name>
    <name type="synonym">Candida auris</name>
    <dbReference type="NCBI Taxonomy" id="498019"/>
    <lineage>
        <taxon>Eukaryota</taxon>
        <taxon>Fungi</taxon>
        <taxon>Dikarya</taxon>
        <taxon>Ascomycota</taxon>
        <taxon>Saccharomycotina</taxon>
        <taxon>Pichiomycetes</taxon>
        <taxon>Metschnikowiaceae</taxon>
        <taxon>Candidozyma</taxon>
    </lineage>
</organism>
<dbReference type="Proteomes" id="UP000037122">
    <property type="component" value="Unassembled WGS sequence"/>
</dbReference>
<dbReference type="VEuPathDB" id="FungiDB:QG37_01392"/>
<dbReference type="EMBL" id="LGST01000009">
    <property type="protein sequence ID" value="KNE01561.1"/>
    <property type="molecule type" value="Genomic_DNA"/>
</dbReference>
<reference evidence="2" key="1">
    <citation type="journal article" date="2015" name="BMC Genomics">
        <title>Draft genome of a commonly misdiagnosed multidrug resistant pathogen Candida auris.</title>
        <authorList>
            <person name="Chatterjee S."/>
            <person name="Alampalli S.V."/>
            <person name="Nageshan R.K."/>
            <person name="Chettiar S.T."/>
            <person name="Joshi S."/>
            <person name="Tatu U.S."/>
        </authorList>
    </citation>
    <scope>NUCLEOTIDE SEQUENCE [LARGE SCALE GENOMIC DNA]</scope>
    <source>
        <strain evidence="2">6684</strain>
    </source>
</reference>